<keyword evidence="5 7" id="KW-0472">Membrane</keyword>
<evidence type="ECO:0000259" key="9">
    <source>
        <dbReference type="Pfam" id="PF12704"/>
    </source>
</evidence>
<dbReference type="PANTHER" id="PTHR30572">
    <property type="entry name" value="MEMBRANE COMPONENT OF TRANSPORTER-RELATED"/>
    <property type="match status" value="1"/>
</dbReference>
<organism evidence="10 11">
    <name type="scientific">Salinimicrobium profundisediminis</name>
    <dbReference type="NCBI Taxonomy" id="2994553"/>
    <lineage>
        <taxon>Bacteria</taxon>
        <taxon>Pseudomonadati</taxon>
        <taxon>Bacteroidota</taxon>
        <taxon>Flavobacteriia</taxon>
        <taxon>Flavobacteriales</taxon>
        <taxon>Flavobacteriaceae</taxon>
        <taxon>Salinimicrobium</taxon>
    </lineage>
</organism>
<comment type="caution">
    <text evidence="10">The sequence shown here is derived from an EMBL/GenBank/DDBJ whole genome shotgun (WGS) entry which is preliminary data.</text>
</comment>
<keyword evidence="2" id="KW-1003">Cell membrane</keyword>
<evidence type="ECO:0000313" key="11">
    <source>
        <dbReference type="Proteomes" id="UP001148482"/>
    </source>
</evidence>
<dbReference type="PANTHER" id="PTHR30572:SF4">
    <property type="entry name" value="ABC TRANSPORTER PERMEASE YTRF"/>
    <property type="match status" value="1"/>
</dbReference>
<comment type="subcellular location">
    <subcellularLocation>
        <location evidence="1">Cell membrane</location>
        <topology evidence="1">Multi-pass membrane protein</topology>
    </subcellularLocation>
</comment>
<evidence type="ECO:0000259" key="8">
    <source>
        <dbReference type="Pfam" id="PF02687"/>
    </source>
</evidence>
<dbReference type="InterPro" id="IPR025857">
    <property type="entry name" value="MacB_PCD"/>
</dbReference>
<keyword evidence="11" id="KW-1185">Reference proteome</keyword>
<evidence type="ECO:0000256" key="7">
    <source>
        <dbReference type="SAM" id="Phobius"/>
    </source>
</evidence>
<dbReference type="GO" id="GO:0005886">
    <property type="term" value="C:plasma membrane"/>
    <property type="evidence" value="ECO:0007669"/>
    <property type="project" value="UniProtKB-SubCell"/>
</dbReference>
<dbReference type="InterPro" id="IPR050250">
    <property type="entry name" value="Macrolide_Exporter_MacB"/>
</dbReference>
<feature type="transmembrane region" description="Helical" evidence="7">
    <location>
        <begin position="377"/>
        <end position="397"/>
    </location>
</feature>
<accession>A0A9X3CVD4</accession>
<sequence length="414" mass="46320">MFDLERWEEIFDTIRKNKLRTFLTGLSVASGIFILVILLGLGEGMKNGISSEFERDASNILYIWTGTTSVEYKGLNPGRNIRLKNTDFQTTAQKYENELEFKSSVYRIWNGVVTYKKESGSYRVEGVLPDYQFLEKSSMTKGRYINYSDHDNYEKVVVIGNRVSNDLFKEVDPIGRYLEISGINFKVIGVFTDPGGEREESRVYVPLSTGQRVFNGQNYINNMAFTLEQEDNFEAALAASNKFTSELEQFLKEQHSIAPEDDRAVSINNSLENMKRFYDLINMIKFFFWGVGICTIIAGIVGVSNIMLIIVKERTREIGVRKALGAEPLSIVGMILHESIFVTAIAGLVGLIGSLALLELVGPLIETNFISNPSVDFGIALTTVVILIVAGALAGFFPAYRAAKIKPIVALRDE</sequence>
<evidence type="ECO:0000256" key="2">
    <source>
        <dbReference type="ARBA" id="ARBA00022475"/>
    </source>
</evidence>
<dbReference type="InterPro" id="IPR003838">
    <property type="entry name" value="ABC3_permease_C"/>
</dbReference>
<dbReference type="RefSeq" id="WP_266068422.1">
    <property type="nucleotide sequence ID" value="NZ_JAPJDA010000004.1"/>
</dbReference>
<evidence type="ECO:0000313" key="10">
    <source>
        <dbReference type="EMBL" id="MCX2837213.1"/>
    </source>
</evidence>
<feature type="transmembrane region" description="Helical" evidence="7">
    <location>
        <begin position="21"/>
        <end position="41"/>
    </location>
</feature>
<evidence type="ECO:0000256" key="5">
    <source>
        <dbReference type="ARBA" id="ARBA00023136"/>
    </source>
</evidence>
<evidence type="ECO:0000256" key="6">
    <source>
        <dbReference type="ARBA" id="ARBA00038076"/>
    </source>
</evidence>
<feature type="domain" description="MacB-like periplasmic core" evidence="9">
    <location>
        <begin position="21"/>
        <end position="239"/>
    </location>
</feature>
<dbReference type="Pfam" id="PF02687">
    <property type="entry name" value="FtsX"/>
    <property type="match status" value="1"/>
</dbReference>
<dbReference type="EMBL" id="JAPJDA010000004">
    <property type="protein sequence ID" value="MCX2837213.1"/>
    <property type="molecule type" value="Genomic_DNA"/>
</dbReference>
<keyword evidence="4 7" id="KW-1133">Transmembrane helix</keyword>
<dbReference type="GO" id="GO:0022857">
    <property type="term" value="F:transmembrane transporter activity"/>
    <property type="evidence" value="ECO:0007669"/>
    <property type="project" value="TreeGrafter"/>
</dbReference>
<feature type="transmembrane region" description="Helical" evidence="7">
    <location>
        <begin position="286"/>
        <end position="311"/>
    </location>
</feature>
<reference evidence="10" key="1">
    <citation type="submission" date="2022-11" db="EMBL/GenBank/DDBJ databases">
        <title>Salinimicrobium profundisediminis sp. nov., isolated from deep-sea sediment of the Mariana Trench.</title>
        <authorList>
            <person name="Fu H."/>
        </authorList>
    </citation>
    <scope>NUCLEOTIDE SEQUENCE</scope>
    <source>
        <strain evidence="10">MT39</strain>
    </source>
</reference>
<comment type="similarity">
    <text evidence="6">Belongs to the ABC-4 integral membrane protein family.</text>
</comment>
<dbReference type="Proteomes" id="UP001148482">
    <property type="component" value="Unassembled WGS sequence"/>
</dbReference>
<keyword evidence="3 7" id="KW-0812">Transmembrane</keyword>
<proteinExistence type="inferred from homology"/>
<protein>
    <submittedName>
        <fullName evidence="10">ABC transporter permease</fullName>
    </submittedName>
</protein>
<evidence type="ECO:0000256" key="3">
    <source>
        <dbReference type="ARBA" id="ARBA00022692"/>
    </source>
</evidence>
<feature type="transmembrane region" description="Helical" evidence="7">
    <location>
        <begin position="331"/>
        <end position="357"/>
    </location>
</feature>
<evidence type="ECO:0000256" key="4">
    <source>
        <dbReference type="ARBA" id="ARBA00022989"/>
    </source>
</evidence>
<dbReference type="Pfam" id="PF12704">
    <property type="entry name" value="MacB_PCD"/>
    <property type="match status" value="1"/>
</dbReference>
<gene>
    <name evidence="10" type="ORF">OQ279_03535</name>
</gene>
<evidence type="ECO:0000256" key="1">
    <source>
        <dbReference type="ARBA" id="ARBA00004651"/>
    </source>
</evidence>
<dbReference type="AlphaFoldDB" id="A0A9X3CVD4"/>
<name>A0A9X3CVD4_9FLAO</name>
<feature type="domain" description="ABC3 transporter permease C-terminal" evidence="8">
    <location>
        <begin position="291"/>
        <end position="407"/>
    </location>
</feature>